<evidence type="ECO:0000313" key="1">
    <source>
        <dbReference type="EMBL" id="OBR06938.1"/>
    </source>
</evidence>
<name>A0A1B7Y4M6_COLHI</name>
<gene>
    <name evidence="1" type="ORF">CH63R_08459</name>
</gene>
<dbReference type="AlphaFoldDB" id="A0A1B7Y4M6"/>
<dbReference type="RefSeq" id="XP_018155456.1">
    <property type="nucleotide sequence ID" value="XM_018303433.1"/>
</dbReference>
<dbReference type="Proteomes" id="UP000092177">
    <property type="component" value="Chromosome 6"/>
</dbReference>
<comment type="caution">
    <text evidence="1">The sequence shown here is derived from an EMBL/GenBank/DDBJ whole genome shotgun (WGS) entry which is preliminary data.</text>
</comment>
<proteinExistence type="predicted"/>
<reference evidence="2" key="1">
    <citation type="journal article" date="2017" name="BMC Genomics">
        <title>Gapless genome assembly of Colletotrichum higginsianum reveals chromosome structure and association of transposable elements with secondary metabolite gene clusters.</title>
        <authorList>
            <person name="Dallery J.-F."/>
            <person name="Lapalu N."/>
            <person name="Zampounis A."/>
            <person name="Pigne S."/>
            <person name="Luyten I."/>
            <person name="Amselem J."/>
            <person name="Wittenberg A.H.J."/>
            <person name="Zhou S."/>
            <person name="de Queiroz M.V."/>
            <person name="Robin G.P."/>
            <person name="Auger A."/>
            <person name="Hainaut M."/>
            <person name="Henrissat B."/>
            <person name="Kim K.-T."/>
            <person name="Lee Y.-H."/>
            <person name="Lespinet O."/>
            <person name="Schwartz D.C."/>
            <person name="Thon M.R."/>
            <person name="O'Connell R.J."/>
        </authorList>
    </citation>
    <scope>NUCLEOTIDE SEQUENCE [LARGE SCALE GENOMIC DNA]</scope>
    <source>
        <strain evidence="2">IMI 349063</strain>
    </source>
</reference>
<dbReference type="KEGG" id="chig:CH63R_08459"/>
<dbReference type="EMBL" id="LTAN01000006">
    <property type="protein sequence ID" value="OBR06938.1"/>
    <property type="molecule type" value="Genomic_DNA"/>
</dbReference>
<sequence length="149" mass="16775">MSRGQYVARHRRCVDSLANIPLDARPLPPCSEQAHEDSLAMIAADHSLTSEIWRDSKKVRWTGINGTARTEECDRVEWDGIDAWMESMPPIGQDAHGSSEPEKGMWVTLALRDTTAEGLSVSQENSDLRENKEHECVRALELVRECESK</sequence>
<keyword evidence="2" id="KW-1185">Reference proteome</keyword>
<dbReference type="VEuPathDB" id="FungiDB:CH63R_08459"/>
<protein>
    <submittedName>
        <fullName evidence="1">Uncharacterized protein</fullName>
    </submittedName>
</protein>
<accession>A0A1B7Y4M6</accession>
<organism evidence="1 2">
    <name type="scientific">Colletotrichum higginsianum (strain IMI 349063)</name>
    <name type="common">Crucifer anthracnose fungus</name>
    <dbReference type="NCBI Taxonomy" id="759273"/>
    <lineage>
        <taxon>Eukaryota</taxon>
        <taxon>Fungi</taxon>
        <taxon>Dikarya</taxon>
        <taxon>Ascomycota</taxon>
        <taxon>Pezizomycotina</taxon>
        <taxon>Sordariomycetes</taxon>
        <taxon>Hypocreomycetidae</taxon>
        <taxon>Glomerellales</taxon>
        <taxon>Glomerellaceae</taxon>
        <taxon>Colletotrichum</taxon>
        <taxon>Colletotrichum destructivum species complex</taxon>
    </lineage>
</organism>
<evidence type="ECO:0000313" key="2">
    <source>
        <dbReference type="Proteomes" id="UP000092177"/>
    </source>
</evidence>
<dbReference type="GeneID" id="28867540"/>